<dbReference type="GO" id="GO:0016712">
    <property type="term" value="F:oxidoreductase activity, acting on paired donors, with incorporation or reduction of molecular oxygen, reduced flavin or flavoprotein as one donor, and incorporation of one atom of oxygen"/>
    <property type="evidence" value="ECO:0007669"/>
    <property type="project" value="TreeGrafter"/>
</dbReference>
<keyword evidence="5 13" id="KW-0349">Heme</keyword>
<dbReference type="PRINTS" id="PR00385">
    <property type="entry name" value="P450"/>
</dbReference>
<organism evidence="15 16">
    <name type="scientific">Dreissena polymorpha</name>
    <name type="common">Zebra mussel</name>
    <name type="synonym">Mytilus polymorpha</name>
    <dbReference type="NCBI Taxonomy" id="45954"/>
    <lineage>
        <taxon>Eukaryota</taxon>
        <taxon>Metazoa</taxon>
        <taxon>Spiralia</taxon>
        <taxon>Lophotrochozoa</taxon>
        <taxon>Mollusca</taxon>
        <taxon>Bivalvia</taxon>
        <taxon>Autobranchia</taxon>
        <taxon>Heteroconchia</taxon>
        <taxon>Euheterodonta</taxon>
        <taxon>Imparidentia</taxon>
        <taxon>Neoheterodontei</taxon>
        <taxon>Myida</taxon>
        <taxon>Dreissenoidea</taxon>
        <taxon>Dreissenidae</taxon>
        <taxon>Dreissena</taxon>
    </lineage>
</organism>
<dbReference type="InterPro" id="IPR002401">
    <property type="entry name" value="Cyt_P450_E_grp-I"/>
</dbReference>
<evidence type="ECO:0000256" key="1">
    <source>
        <dbReference type="ARBA" id="ARBA00001971"/>
    </source>
</evidence>
<evidence type="ECO:0000256" key="4">
    <source>
        <dbReference type="ARBA" id="ARBA00010617"/>
    </source>
</evidence>
<evidence type="ECO:0000256" key="6">
    <source>
        <dbReference type="ARBA" id="ARBA00022723"/>
    </source>
</evidence>
<dbReference type="Proteomes" id="UP000828390">
    <property type="component" value="Unassembled WGS sequence"/>
</dbReference>
<dbReference type="InterPro" id="IPR036396">
    <property type="entry name" value="Cyt_P450_sf"/>
</dbReference>
<comment type="subcellular location">
    <subcellularLocation>
        <location evidence="3">Endoplasmic reticulum membrane</location>
        <topology evidence="3">Peripheral membrane protein</topology>
    </subcellularLocation>
    <subcellularLocation>
        <location evidence="2">Microsome membrane</location>
        <topology evidence="2">Peripheral membrane protein</topology>
    </subcellularLocation>
</comment>
<evidence type="ECO:0000256" key="10">
    <source>
        <dbReference type="ARBA" id="ARBA00023004"/>
    </source>
</evidence>
<dbReference type="EMBL" id="JAIWYP010000002">
    <property type="protein sequence ID" value="KAH3864834.1"/>
    <property type="molecule type" value="Genomic_DNA"/>
</dbReference>
<evidence type="ECO:0000256" key="13">
    <source>
        <dbReference type="PIRSR" id="PIRSR602401-1"/>
    </source>
</evidence>
<comment type="similarity">
    <text evidence="4 14">Belongs to the cytochrome P450 family.</text>
</comment>
<dbReference type="PROSITE" id="PS00086">
    <property type="entry name" value="CYTOCHROME_P450"/>
    <property type="match status" value="1"/>
</dbReference>
<comment type="cofactor">
    <cofactor evidence="1 13">
        <name>heme</name>
        <dbReference type="ChEBI" id="CHEBI:30413"/>
    </cofactor>
</comment>
<dbReference type="PANTHER" id="PTHR24300:SF397">
    <property type="entry name" value="CYTOCHROME P450 2U1"/>
    <property type="match status" value="1"/>
</dbReference>
<evidence type="ECO:0000313" key="16">
    <source>
        <dbReference type="Proteomes" id="UP000828390"/>
    </source>
</evidence>
<keyword evidence="9 14" id="KW-0560">Oxidoreductase</keyword>
<accession>A0A9D4LW24</accession>
<dbReference type="OrthoDB" id="2789670at2759"/>
<dbReference type="GO" id="GO:0005506">
    <property type="term" value="F:iron ion binding"/>
    <property type="evidence" value="ECO:0007669"/>
    <property type="project" value="InterPro"/>
</dbReference>
<evidence type="ECO:0000256" key="8">
    <source>
        <dbReference type="ARBA" id="ARBA00022848"/>
    </source>
</evidence>
<dbReference type="GO" id="GO:0006082">
    <property type="term" value="P:organic acid metabolic process"/>
    <property type="evidence" value="ECO:0007669"/>
    <property type="project" value="TreeGrafter"/>
</dbReference>
<dbReference type="Pfam" id="PF00067">
    <property type="entry name" value="p450"/>
    <property type="match status" value="1"/>
</dbReference>
<evidence type="ECO:0000256" key="9">
    <source>
        <dbReference type="ARBA" id="ARBA00023002"/>
    </source>
</evidence>
<reference evidence="15" key="1">
    <citation type="journal article" date="2019" name="bioRxiv">
        <title>The Genome of the Zebra Mussel, Dreissena polymorpha: A Resource for Invasive Species Research.</title>
        <authorList>
            <person name="McCartney M.A."/>
            <person name="Auch B."/>
            <person name="Kono T."/>
            <person name="Mallez S."/>
            <person name="Zhang Y."/>
            <person name="Obille A."/>
            <person name="Becker A."/>
            <person name="Abrahante J.E."/>
            <person name="Garbe J."/>
            <person name="Badalamenti J.P."/>
            <person name="Herman A."/>
            <person name="Mangelson H."/>
            <person name="Liachko I."/>
            <person name="Sullivan S."/>
            <person name="Sone E.D."/>
            <person name="Koren S."/>
            <person name="Silverstein K.A.T."/>
            <person name="Beckman K.B."/>
            <person name="Gohl D.M."/>
        </authorList>
    </citation>
    <scope>NUCLEOTIDE SEQUENCE</scope>
    <source>
        <strain evidence="15">Duluth1</strain>
        <tissue evidence="15">Whole animal</tissue>
    </source>
</reference>
<evidence type="ECO:0000256" key="3">
    <source>
        <dbReference type="ARBA" id="ARBA00004406"/>
    </source>
</evidence>
<feature type="binding site" description="axial binding residue" evidence="13">
    <location>
        <position position="407"/>
    </location>
    <ligand>
        <name>heme</name>
        <dbReference type="ChEBI" id="CHEBI:30413"/>
    </ligand>
    <ligandPart>
        <name>Fe</name>
        <dbReference type="ChEBI" id="CHEBI:18248"/>
    </ligandPart>
</feature>
<dbReference type="AlphaFoldDB" id="A0A9D4LW24"/>
<keyword evidence="8" id="KW-0492">Microsome</keyword>
<evidence type="ECO:0008006" key="17">
    <source>
        <dbReference type="Google" id="ProtNLM"/>
    </source>
</evidence>
<protein>
    <recommendedName>
        <fullName evidence="17">Cytochrome P450</fullName>
    </recommendedName>
</protein>
<dbReference type="PANTHER" id="PTHR24300">
    <property type="entry name" value="CYTOCHROME P450 508A4-RELATED"/>
    <property type="match status" value="1"/>
</dbReference>
<keyword evidence="11 14" id="KW-0503">Monooxygenase</keyword>
<dbReference type="InterPro" id="IPR001128">
    <property type="entry name" value="Cyt_P450"/>
</dbReference>
<name>A0A9D4LW24_DREPO</name>
<evidence type="ECO:0000256" key="12">
    <source>
        <dbReference type="ARBA" id="ARBA00023136"/>
    </source>
</evidence>
<evidence type="ECO:0000256" key="5">
    <source>
        <dbReference type="ARBA" id="ARBA00022617"/>
    </source>
</evidence>
<dbReference type="GO" id="GO:0006805">
    <property type="term" value="P:xenobiotic metabolic process"/>
    <property type="evidence" value="ECO:0007669"/>
    <property type="project" value="TreeGrafter"/>
</dbReference>
<evidence type="ECO:0000256" key="14">
    <source>
        <dbReference type="RuleBase" id="RU000461"/>
    </source>
</evidence>
<dbReference type="PRINTS" id="PR00463">
    <property type="entry name" value="EP450I"/>
</dbReference>
<keyword evidence="16" id="KW-1185">Reference proteome</keyword>
<dbReference type="GO" id="GO:0008395">
    <property type="term" value="F:steroid hydroxylase activity"/>
    <property type="evidence" value="ECO:0007669"/>
    <property type="project" value="TreeGrafter"/>
</dbReference>
<evidence type="ECO:0000256" key="11">
    <source>
        <dbReference type="ARBA" id="ARBA00023033"/>
    </source>
</evidence>
<dbReference type="Gene3D" id="1.10.630.10">
    <property type="entry name" value="Cytochrome P450"/>
    <property type="match status" value="1"/>
</dbReference>
<gene>
    <name evidence="15" type="ORF">DPMN_027863</name>
</gene>
<evidence type="ECO:0000256" key="7">
    <source>
        <dbReference type="ARBA" id="ARBA00022824"/>
    </source>
</evidence>
<keyword evidence="12" id="KW-0472">Membrane</keyword>
<evidence type="ECO:0000256" key="2">
    <source>
        <dbReference type="ARBA" id="ARBA00004174"/>
    </source>
</evidence>
<dbReference type="FunFam" id="1.10.630.10:FF:000238">
    <property type="entry name" value="Cytochrome P450 2A6"/>
    <property type="match status" value="1"/>
</dbReference>
<comment type="caution">
    <text evidence="15">The sequence shown here is derived from an EMBL/GenBank/DDBJ whole genome shotgun (WGS) entry which is preliminary data.</text>
</comment>
<dbReference type="InterPro" id="IPR017972">
    <property type="entry name" value="Cyt_P450_CS"/>
</dbReference>
<keyword evidence="6 13" id="KW-0479">Metal-binding</keyword>
<keyword evidence="10 13" id="KW-0408">Iron</keyword>
<evidence type="ECO:0000313" key="15">
    <source>
        <dbReference type="EMBL" id="KAH3864834.1"/>
    </source>
</evidence>
<proteinExistence type="inferred from homology"/>
<dbReference type="GO" id="GO:0005789">
    <property type="term" value="C:endoplasmic reticulum membrane"/>
    <property type="evidence" value="ECO:0007669"/>
    <property type="project" value="UniProtKB-SubCell"/>
</dbReference>
<keyword evidence="7" id="KW-0256">Endoplasmic reticulum</keyword>
<dbReference type="GO" id="GO:0020037">
    <property type="term" value="F:heme binding"/>
    <property type="evidence" value="ECO:0007669"/>
    <property type="project" value="InterPro"/>
</dbReference>
<sequence length="468" mass="52874">MSIELKRPPGPRCWPIVGNLLQLSGSGMFYEKLNTLRKQHGDVVYIELGALKLVVLFGHEKVKKALTAQPDSFKYRPQWLVEISSFALFNGIVWSNGPLNEKLRRFAGPSVWPGLGDQTLEQRVQIEATALVMELTNQKGNSETLKTKFFQAISNINCAIIFGSRYEYSDAEFQEFSGLMDRLLQRQGINNPLNFIPILQYLPEGKKVKEMKVAIKKMCEFLAGKVKAARSTFDKSRARSLVDLYLSQEHEQDPVTEENVFHIVRDFFVAGTENVAIGLLWLIGYMVRYGEVQGKCRECIQKIVGDKSAPSQGDIKQMPYVEATVQEVLRLANIAPLSVPHATVEEAEFEGYSIPRETMVLTHLQSVHLDPAYWDDPEVFRPERFLRDGVLIQNEAYYPFSIGSRYCLAAKLAHMELTLIFTTLLKNFTFPSDASCIPTLKCTQPGAFVEPEVFNVTCNALTLSPLMK</sequence>
<reference evidence="15" key="2">
    <citation type="submission" date="2020-11" db="EMBL/GenBank/DDBJ databases">
        <authorList>
            <person name="McCartney M.A."/>
            <person name="Auch B."/>
            <person name="Kono T."/>
            <person name="Mallez S."/>
            <person name="Becker A."/>
            <person name="Gohl D.M."/>
            <person name="Silverstein K.A.T."/>
            <person name="Koren S."/>
            <person name="Bechman K.B."/>
            <person name="Herman A."/>
            <person name="Abrahante J.E."/>
            <person name="Garbe J."/>
        </authorList>
    </citation>
    <scope>NUCLEOTIDE SEQUENCE</scope>
    <source>
        <strain evidence="15">Duluth1</strain>
        <tissue evidence="15">Whole animal</tissue>
    </source>
</reference>
<dbReference type="InterPro" id="IPR050182">
    <property type="entry name" value="Cytochrome_P450_fam2"/>
</dbReference>
<dbReference type="SUPFAM" id="SSF48264">
    <property type="entry name" value="Cytochrome P450"/>
    <property type="match status" value="1"/>
</dbReference>